<evidence type="ECO:0000256" key="4">
    <source>
        <dbReference type="ARBA" id="ARBA00022822"/>
    </source>
</evidence>
<comment type="cofactor">
    <cofactor evidence="1">
        <name>Mg(2+)</name>
        <dbReference type="ChEBI" id="CHEBI:18420"/>
    </cofactor>
</comment>
<evidence type="ECO:0000256" key="5">
    <source>
        <dbReference type="ARBA" id="ARBA00022842"/>
    </source>
</evidence>
<keyword evidence="5" id="KW-0460">Magnesium</keyword>
<dbReference type="GO" id="GO:0016829">
    <property type="term" value="F:lyase activity"/>
    <property type="evidence" value="ECO:0007669"/>
    <property type="project" value="UniProtKB-KW"/>
</dbReference>
<dbReference type="PRINTS" id="PR00095">
    <property type="entry name" value="ANTSNTHASEI"/>
</dbReference>
<reference evidence="9" key="2">
    <citation type="submission" date="2022-09" db="EMBL/GenBank/DDBJ databases">
        <authorList>
            <person name="Sun Q."/>
            <person name="Ohkuma M."/>
        </authorList>
    </citation>
    <scope>NUCLEOTIDE SEQUENCE</scope>
    <source>
        <strain evidence="9">JCM 13583</strain>
    </source>
</reference>
<keyword evidence="6" id="KW-0057">Aromatic amino acid biosynthesis</keyword>
<comment type="pathway">
    <text evidence="2">Amino-acid biosynthesis; L-tryptophan biosynthesis; L-tryptophan from chorismate: step 1/5.</text>
</comment>
<feature type="domain" description="Chorismate-utilising enzyme C-terminal" evidence="8">
    <location>
        <begin position="119"/>
        <end position="366"/>
    </location>
</feature>
<dbReference type="PANTHER" id="PTHR11236:SF48">
    <property type="entry name" value="ISOCHORISMATE SYNTHASE MENF"/>
    <property type="match status" value="1"/>
</dbReference>
<keyword evidence="4" id="KW-0028">Amino-acid biosynthesis</keyword>
<keyword evidence="3" id="KW-0479">Metal-binding</keyword>
<sequence length="384" mass="43001">MPLYTDLESLASGYRSFMYICRFDAERVRGEESLFLSSREPLSLEGGSLHALDEVDGETPVVVSYDFVSEAYPSLRFRRSGWPQVMLMEPDEVMHGNFVRERPPSRRYPARVEVDTGLMSSISEAVERIRAGELLQVVLSRRIYLGQVDPFSTLSRYMEGDRSLYVYMYSDGKRLILGSSPEKVVTRSGRELVINPIAGTRRRGRNMEEDLALEEELRRDEKELLEHRMLVDLARNDLGKVSIPGSVRVTSSMEVHRYASVQHLVSTVVGRMREGIGNLDVLRAVFPAGTVSGAPKERAMELIDLYEAYPRGAYSGAIGTVSRDRMDLALLIRTIFRDETGTYVQAGAGIVKDSRPEREMEEMSEKIGTIMGGVIAEGLSGGQP</sequence>
<protein>
    <recommendedName>
        <fullName evidence="8">Chorismate-utilising enzyme C-terminal domain-containing protein</fullName>
    </recommendedName>
</protein>
<evidence type="ECO:0000313" key="9">
    <source>
        <dbReference type="EMBL" id="GGM73035.1"/>
    </source>
</evidence>
<accession>A0AA37BR32</accession>
<evidence type="ECO:0000256" key="3">
    <source>
        <dbReference type="ARBA" id="ARBA00022723"/>
    </source>
</evidence>
<name>A0AA37BR32_9ARCH</name>
<evidence type="ECO:0000256" key="7">
    <source>
        <dbReference type="ARBA" id="ARBA00023239"/>
    </source>
</evidence>
<dbReference type="RefSeq" id="WP_188680654.1">
    <property type="nucleotide sequence ID" value="NZ_BMNY01000001.1"/>
</dbReference>
<comment type="caution">
    <text evidence="9">The sequence shown here is derived from an EMBL/GenBank/DDBJ whole genome shotgun (WGS) entry which is preliminary data.</text>
</comment>
<organism evidence="9 10">
    <name type="scientific">Thermogymnomonas acidicola</name>
    <dbReference type="NCBI Taxonomy" id="399579"/>
    <lineage>
        <taxon>Archaea</taxon>
        <taxon>Methanobacteriati</taxon>
        <taxon>Thermoplasmatota</taxon>
        <taxon>Thermoplasmata</taxon>
        <taxon>Thermoplasmatales</taxon>
        <taxon>Thermogymnomonas</taxon>
    </lineage>
</organism>
<dbReference type="PANTHER" id="PTHR11236">
    <property type="entry name" value="AMINOBENZOATE/ANTHRANILATE SYNTHASE"/>
    <property type="match status" value="1"/>
</dbReference>
<keyword evidence="4" id="KW-0822">Tryptophan biosynthesis</keyword>
<dbReference type="AlphaFoldDB" id="A0AA37BR32"/>
<dbReference type="Gene3D" id="3.60.120.10">
    <property type="entry name" value="Anthranilate synthase"/>
    <property type="match status" value="1"/>
</dbReference>
<keyword evidence="7" id="KW-0456">Lyase</keyword>
<evidence type="ECO:0000256" key="1">
    <source>
        <dbReference type="ARBA" id="ARBA00001946"/>
    </source>
</evidence>
<dbReference type="InterPro" id="IPR019999">
    <property type="entry name" value="Anth_synth_I-like"/>
</dbReference>
<dbReference type="GO" id="GO:0046872">
    <property type="term" value="F:metal ion binding"/>
    <property type="evidence" value="ECO:0007669"/>
    <property type="project" value="UniProtKB-KW"/>
</dbReference>
<dbReference type="Pfam" id="PF00425">
    <property type="entry name" value="Chorismate_bind"/>
    <property type="match status" value="1"/>
</dbReference>
<dbReference type="Proteomes" id="UP000632195">
    <property type="component" value="Unassembled WGS sequence"/>
</dbReference>
<dbReference type="InterPro" id="IPR005801">
    <property type="entry name" value="ADC_synthase"/>
</dbReference>
<evidence type="ECO:0000256" key="6">
    <source>
        <dbReference type="ARBA" id="ARBA00023141"/>
    </source>
</evidence>
<keyword evidence="10" id="KW-1185">Reference proteome</keyword>
<proteinExistence type="predicted"/>
<evidence type="ECO:0000256" key="2">
    <source>
        <dbReference type="ARBA" id="ARBA00004873"/>
    </source>
</evidence>
<gene>
    <name evidence="9" type="ORF">GCM10007108_08860</name>
</gene>
<dbReference type="EMBL" id="BMNY01000001">
    <property type="protein sequence ID" value="GGM73035.1"/>
    <property type="molecule type" value="Genomic_DNA"/>
</dbReference>
<dbReference type="SUPFAM" id="SSF56322">
    <property type="entry name" value="ADC synthase"/>
    <property type="match status" value="1"/>
</dbReference>
<evidence type="ECO:0000259" key="8">
    <source>
        <dbReference type="Pfam" id="PF00425"/>
    </source>
</evidence>
<dbReference type="InterPro" id="IPR015890">
    <property type="entry name" value="Chorismate_C"/>
</dbReference>
<evidence type="ECO:0000313" key="10">
    <source>
        <dbReference type="Proteomes" id="UP000632195"/>
    </source>
</evidence>
<dbReference type="GO" id="GO:0000162">
    <property type="term" value="P:L-tryptophan biosynthetic process"/>
    <property type="evidence" value="ECO:0007669"/>
    <property type="project" value="UniProtKB-KW"/>
</dbReference>
<reference evidence="9" key="1">
    <citation type="journal article" date="2014" name="Int. J. Syst. Evol. Microbiol.">
        <title>Complete genome sequence of Corynebacterium casei LMG S-19264T (=DSM 44701T), isolated from a smear-ripened cheese.</title>
        <authorList>
            <consortium name="US DOE Joint Genome Institute (JGI-PGF)"/>
            <person name="Walter F."/>
            <person name="Albersmeier A."/>
            <person name="Kalinowski J."/>
            <person name="Ruckert C."/>
        </authorList>
    </citation>
    <scope>NUCLEOTIDE SEQUENCE</scope>
    <source>
        <strain evidence="9">JCM 13583</strain>
    </source>
</reference>